<accession>A0ABD0K501</accession>
<protein>
    <submittedName>
        <fullName evidence="2">Uncharacterized protein</fullName>
    </submittedName>
</protein>
<organism evidence="2 3">
    <name type="scientific">Batillaria attramentaria</name>
    <dbReference type="NCBI Taxonomy" id="370345"/>
    <lineage>
        <taxon>Eukaryota</taxon>
        <taxon>Metazoa</taxon>
        <taxon>Spiralia</taxon>
        <taxon>Lophotrochozoa</taxon>
        <taxon>Mollusca</taxon>
        <taxon>Gastropoda</taxon>
        <taxon>Caenogastropoda</taxon>
        <taxon>Sorbeoconcha</taxon>
        <taxon>Cerithioidea</taxon>
        <taxon>Batillariidae</taxon>
        <taxon>Batillaria</taxon>
    </lineage>
</organism>
<feature type="region of interest" description="Disordered" evidence="1">
    <location>
        <begin position="98"/>
        <end position="120"/>
    </location>
</feature>
<reference evidence="2 3" key="1">
    <citation type="journal article" date="2023" name="Sci. Data">
        <title>Genome assembly of the Korean intertidal mud-creeper Batillaria attramentaria.</title>
        <authorList>
            <person name="Patra A.K."/>
            <person name="Ho P.T."/>
            <person name="Jun S."/>
            <person name="Lee S.J."/>
            <person name="Kim Y."/>
            <person name="Won Y.J."/>
        </authorList>
    </citation>
    <scope>NUCLEOTIDE SEQUENCE [LARGE SCALE GENOMIC DNA]</scope>
    <source>
        <strain evidence="2">Wonlab-2016</strain>
    </source>
</reference>
<dbReference type="Proteomes" id="UP001519460">
    <property type="component" value="Unassembled WGS sequence"/>
</dbReference>
<comment type="caution">
    <text evidence="2">The sequence shown here is derived from an EMBL/GenBank/DDBJ whole genome shotgun (WGS) entry which is preliminary data.</text>
</comment>
<sequence>MRGTDLAPACTNFVLIFCSYSHKRYYVSAKTCPNNKPGSSCTSDRDCGLPCLSSGRNFIIHMHASIFVYGLGFWAMWAGKELQKDSLGLPREGYDANIDRDQPSVHTAFPLGLPGPQGGP</sequence>
<evidence type="ECO:0000313" key="3">
    <source>
        <dbReference type="Proteomes" id="UP001519460"/>
    </source>
</evidence>
<proteinExistence type="predicted"/>
<name>A0ABD0K501_9CAEN</name>
<evidence type="ECO:0000313" key="2">
    <source>
        <dbReference type="EMBL" id="KAK7482006.1"/>
    </source>
</evidence>
<dbReference type="EMBL" id="JACVVK020000252">
    <property type="protein sequence ID" value="KAK7482006.1"/>
    <property type="molecule type" value="Genomic_DNA"/>
</dbReference>
<gene>
    <name evidence="2" type="ORF">BaRGS_00026698</name>
</gene>
<evidence type="ECO:0000256" key="1">
    <source>
        <dbReference type="SAM" id="MobiDB-lite"/>
    </source>
</evidence>
<keyword evidence="3" id="KW-1185">Reference proteome</keyword>
<dbReference type="AlphaFoldDB" id="A0ABD0K501"/>